<dbReference type="GO" id="GO:0001522">
    <property type="term" value="P:pseudouridine synthesis"/>
    <property type="evidence" value="ECO:0007669"/>
    <property type="project" value="InterPro"/>
</dbReference>
<evidence type="ECO:0000256" key="2">
    <source>
        <dbReference type="ARBA" id="ARBA00022692"/>
    </source>
</evidence>
<dbReference type="SUPFAM" id="SSF47473">
    <property type="entry name" value="EF-hand"/>
    <property type="match status" value="1"/>
</dbReference>
<feature type="domain" description="Pseudouridine synthase RsuA/RluA-like" evidence="10">
    <location>
        <begin position="1579"/>
        <end position="1731"/>
    </location>
</feature>
<dbReference type="GO" id="GO:0009982">
    <property type="term" value="F:pseudouridine synthase activity"/>
    <property type="evidence" value="ECO:0007669"/>
    <property type="project" value="InterPro"/>
</dbReference>
<evidence type="ECO:0000313" key="11">
    <source>
        <dbReference type="EMBL" id="OLP77376.1"/>
    </source>
</evidence>
<dbReference type="Gene3D" id="1.25.40.10">
    <property type="entry name" value="Tetratricopeptide repeat domain"/>
    <property type="match status" value="4"/>
</dbReference>
<organism evidence="11 12">
    <name type="scientific">Symbiodinium microadriaticum</name>
    <name type="common">Dinoflagellate</name>
    <name type="synonym">Zooxanthella microadriatica</name>
    <dbReference type="NCBI Taxonomy" id="2951"/>
    <lineage>
        <taxon>Eukaryota</taxon>
        <taxon>Sar</taxon>
        <taxon>Alveolata</taxon>
        <taxon>Dinophyceae</taxon>
        <taxon>Suessiales</taxon>
        <taxon>Symbiodiniaceae</taxon>
        <taxon>Symbiodinium</taxon>
    </lineage>
</organism>
<dbReference type="Pfam" id="PF00520">
    <property type="entry name" value="Ion_trans"/>
    <property type="match status" value="1"/>
</dbReference>
<name>A0A1Q9C385_SYMMI</name>
<comment type="subcellular location">
    <subcellularLocation>
        <location evidence="1">Membrane</location>
        <topology evidence="1">Multi-pass membrane protein</topology>
    </subcellularLocation>
</comment>
<dbReference type="Proteomes" id="UP000186817">
    <property type="component" value="Unassembled WGS sequence"/>
</dbReference>
<comment type="caution">
    <text evidence="11">The sequence shown here is derived from an EMBL/GenBank/DDBJ whole genome shotgun (WGS) entry which is preliminary data.</text>
</comment>
<dbReference type="EMBL" id="LSRX01001780">
    <property type="protein sequence ID" value="OLP77376.1"/>
    <property type="molecule type" value="Genomic_DNA"/>
</dbReference>
<feature type="transmembrane region" description="Helical" evidence="8">
    <location>
        <begin position="484"/>
        <end position="505"/>
    </location>
</feature>
<evidence type="ECO:0000313" key="12">
    <source>
        <dbReference type="Proteomes" id="UP000186817"/>
    </source>
</evidence>
<dbReference type="InterPro" id="IPR006145">
    <property type="entry name" value="PsdUridine_synth_RsuA/RluA"/>
</dbReference>
<protein>
    <submittedName>
        <fullName evidence="11">Ribosomal large subunit pseudouridine synthase D</fullName>
    </submittedName>
</protein>
<feature type="transmembrane region" description="Helical" evidence="8">
    <location>
        <begin position="400"/>
        <end position="422"/>
    </location>
</feature>
<dbReference type="InterPro" id="IPR002885">
    <property type="entry name" value="PPR_rpt"/>
</dbReference>
<reference evidence="11 12" key="1">
    <citation type="submission" date="2016-02" db="EMBL/GenBank/DDBJ databases">
        <title>Genome analysis of coral dinoflagellate symbionts highlights evolutionary adaptations to a symbiotic lifestyle.</title>
        <authorList>
            <person name="Aranda M."/>
            <person name="Li Y."/>
            <person name="Liew Y.J."/>
            <person name="Baumgarten S."/>
            <person name="Simakov O."/>
            <person name="Wilson M."/>
            <person name="Piel J."/>
            <person name="Ashoor H."/>
            <person name="Bougouffa S."/>
            <person name="Bajic V.B."/>
            <person name="Ryu T."/>
            <person name="Ravasi T."/>
            <person name="Bayer T."/>
            <person name="Micklem G."/>
            <person name="Kim H."/>
            <person name="Bhak J."/>
            <person name="Lajeunesse T.C."/>
            <person name="Voolstra C.R."/>
        </authorList>
    </citation>
    <scope>NUCLEOTIDE SEQUENCE [LARGE SCALE GENOMIC DNA]</scope>
    <source>
        <strain evidence="11 12">CCMP2467</strain>
    </source>
</reference>
<dbReference type="PANTHER" id="PTHR47447">
    <property type="entry name" value="OS03G0856100 PROTEIN"/>
    <property type="match status" value="1"/>
</dbReference>
<feature type="repeat" description="PPR" evidence="6">
    <location>
        <begin position="1250"/>
        <end position="1284"/>
    </location>
</feature>
<dbReference type="GO" id="GO:0005216">
    <property type="term" value="F:monoatomic ion channel activity"/>
    <property type="evidence" value="ECO:0007669"/>
    <property type="project" value="InterPro"/>
</dbReference>
<evidence type="ECO:0000256" key="7">
    <source>
        <dbReference type="SAM" id="MobiDB-lite"/>
    </source>
</evidence>
<feature type="transmembrane region" description="Helical" evidence="8">
    <location>
        <begin position="293"/>
        <end position="313"/>
    </location>
</feature>
<keyword evidence="4 8" id="KW-1133">Transmembrane helix</keyword>
<evidence type="ECO:0000259" key="9">
    <source>
        <dbReference type="Pfam" id="PF00520"/>
    </source>
</evidence>
<feature type="compositionally biased region" description="Basic and acidic residues" evidence="7">
    <location>
        <begin position="222"/>
        <end position="232"/>
    </location>
</feature>
<evidence type="ECO:0000256" key="5">
    <source>
        <dbReference type="ARBA" id="ARBA00023136"/>
    </source>
</evidence>
<feature type="transmembrane region" description="Helical" evidence="8">
    <location>
        <begin position="451"/>
        <end position="472"/>
    </location>
</feature>
<dbReference type="SUPFAM" id="SSF55120">
    <property type="entry name" value="Pseudouridine synthase"/>
    <property type="match status" value="1"/>
</dbReference>
<dbReference type="GO" id="GO:0003723">
    <property type="term" value="F:RNA binding"/>
    <property type="evidence" value="ECO:0007669"/>
    <property type="project" value="InterPro"/>
</dbReference>
<evidence type="ECO:0000256" key="1">
    <source>
        <dbReference type="ARBA" id="ARBA00004141"/>
    </source>
</evidence>
<keyword evidence="5 8" id="KW-0472">Membrane</keyword>
<dbReference type="InterPro" id="IPR011992">
    <property type="entry name" value="EF-hand-dom_pair"/>
</dbReference>
<dbReference type="InterPro" id="IPR020103">
    <property type="entry name" value="PsdUridine_synth_cat_dom_sf"/>
</dbReference>
<keyword evidence="3" id="KW-0677">Repeat</keyword>
<dbReference type="PANTHER" id="PTHR47447:SF17">
    <property type="entry name" value="OS12G0638900 PROTEIN"/>
    <property type="match status" value="1"/>
</dbReference>
<accession>A0A1Q9C385</accession>
<dbReference type="InterPro" id="IPR011990">
    <property type="entry name" value="TPR-like_helical_dom_sf"/>
</dbReference>
<dbReference type="Gene3D" id="1.20.120.350">
    <property type="entry name" value="Voltage-gated potassium channels. Chain C"/>
    <property type="match status" value="1"/>
</dbReference>
<dbReference type="OrthoDB" id="423592at2759"/>
<evidence type="ECO:0000256" key="4">
    <source>
        <dbReference type="ARBA" id="ARBA00022989"/>
    </source>
</evidence>
<keyword evidence="2 8" id="KW-0812">Transmembrane</keyword>
<dbReference type="InterPro" id="IPR027359">
    <property type="entry name" value="Volt_channel_dom_sf"/>
</dbReference>
<feature type="domain" description="Ion transport" evidence="9">
    <location>
        <begin position="257"/>
        <end position="508"/>
    </location>
</feature>
<dbReference type="InterPro" id="IPR005821">
    <property type="entry name" value="Ion_trans_dom"/>
</dbReference>
<evidence type="ECO:0000256" key="3">
    <source>
        <dbReference type="ARBA" id="ARBA00022737"/>
    </source>
</evidence>
<evidence type="ECO:0000259" key="10">
    <source>
        <dbReference type="Pfam" id="PF00849"/>
    </source>
</evidence>
<dbReference type="Pfam" id="PF00849">
    <property type="entry name" value="PseudoU_synth_2"/>
    <property type="match status" value="1"/>
</dbReference>
<dbReference type="GO" id="GO:0016020">
    <property type="term" value="C:membrane"/>
    <property type="evidence" value="ECO:0007669"/>
    <property type="project" value="UniProtKB-SubCell"/>
</dbReference>
<feature type="region of interest" description="Disordered" evidence="7">
    <location>
        <begin position="181"/>
        <end position="239"/>
    </location>
</feature>
<evidence type="ECO:0000256" key="6">
    <source>
        <dbReference type="PROSITE-ProRule" id="PRU00708"/>
    </source>
</evidence>
<dbReference type="SUPFAM" id="SSF81324">
    <property type="entry name" value="Voltage-gated potassium channels"/>
    <property type="match status" value="1"/>
</dbReference>
<sequence length="1810" mass="200928">MFDSRLSKPQKKERSMHRDLDIPLRAAVGVLDVYHARFTNNDHLWQAAVNRRKARELFEAMCVVQDSKAYKCLAAQCPLNSYSEHRFKWEGRMADSLESTCSRPDDPVLPEHPEKALRCMLSEVLEDKLRSLELRLEARFRDLLRRDVVPRLRRVAGEQLGDTESEVSSNFPHLLAMPPTLIAPAEVTESTSKETAKKDRGEEEDDTPQSKAKRLSITFGASHDETRREHARSLRSSNASHDKLKQTALQVCMRSTAVDMTLAAVILLSSVLVGFEVQYTATDSSSALPDVFVAARMTLNAILALELLLRVYAFGWRWSARQGCTWFFFDAFLAAGSAVELGLDIRSFFYEPWEGLPGFSQLRLLKILRVTRLLRALRIPSLLKYVGPLQTLVSSISHTLWYLVWAAVLLVLMIYTVSILFAQTVTAHVITEGVEAVEDTKPALLDFWKDLFTSMTTCFMAISGGIKWQLVYVPLNELDPIMGFIFILYISFTYFALLNILTGVFCNSAMEALSRDPDIVAISKDATHLRNQLSNLFYFIDKDDSEGITLDEFEVWMAEENGKFNLQALGIEGGDAWTLFKLLDEEACGSISKDAFVDGCLRLRGSASGVDMATLRCESRAMQELLGLLVMRLDASTFPKPRRPSFPKRLSKRRTSAPSCTAVKIFCATDTDRYARCALHAEASHVFFQKEDVFEQKAVAADVEVGILLRADPRTRWIMLASFSTPGAILGAGKAIRGELRWEMPEAKRLRGLEDALRAAEKGARLLHGSPSGTLLQEIDREKKTKKWLSRFGCWLFLLKRHRRSGRIKPWERYAETQRSWGELSCKGSKSQPDGGAWTRVPAEVNAMMCSGIGKTVTLAKPLDSLPQMLSLRLVPDNRRCTSVMGPLVTSQRWSGSLALLEDMFEASILPDVQCWNVAAVRGSHSNWPRALSSVLRMEQLEVVPDVVTFSTAMGTTFGSEWGWGLMLLRHSEDRGVQRDCISYNVAMSRCADAGESCWTSSLHILSALGDSGTGPDATSIRTLLYALEQAKAWQQTAALLDCLDSFRIVPGTLHSTFGIAALRRAEKWEAVVDKLLAMPARRTTPNAACYHEVAAGCHKRWEFGIALVSLSAGILRRSLPLVTSALQLQAEQAWHRALNMLGLVRQAGMIPDAVAITSFGRAGRWRSTLRILSAAQHADIETDLIAYNVVAAGIAAESVWREAAVSMCQAIAKSVRPDAASVNIQLSSGKWSWALDLLQRQVAARLRRTTMHFNTAVSACEKQGDWARSLQVFTCMQQSGGEPNAVTFGGKICADAEQSWPAALHGLHAMSHDLLTLPSAIHYGALLGAAVHNEVWEAALQSFSWMYKAQLPPSDKCIDLVIVACENAGQKGHALMALWQSEESSMRTASTATFCLALARLSVREPAILHAAFSSMLAELDHHDAEDLAALWWSFAMLGAWSPKVMQAVRTKLMASELSLSLQSLSVIAWACASSVPDVVTLLWVQTEARECWWREQDLPWHRGDSTQQLLTITWACSFAKSLTAAFRHFVEQNALTVGHSLDADAKAADLASCGDAPAAPQLELEDPRVELCLNDRLVLYKPPGWEVHDGFVPNQLRRFLQEQVGPVPLAYDQTHSFGFLHRLDVPSSGLVLAAKTYEAFYEMQVQLAAGLIRRKYLAMAHGWMPCSREVLASVSWGGGHPTRSGASGKASKTWFHVLARNAAATHALSLLSVQIFTGRRHQIRSHLAHIGHPLARDELYASMATLSADLRLRTRTCLHRFSLSFKGSTGDNHDVVAQCPADLLNFLLGIFDARDFPTELQHLVRRQG</sequence>
<keyword evidence="12" id="KW-1185">Reference proteome</keyword>
<feature type="compositionally biased region" description="Basic and acidic residues" evidence="7">
    <location>
        <begin position="191"/>
        <end position="201"/>
    </location>
</feature>
<dbReference type="PROSITE" id="PS51375">
    <property type="entry name" value="PPR"/>
    <property type="match status" value="1"/>
</dbReference>
<dbReference type="Gene3D" id="3.30.2350.10">
    <property type="entry name" value="Pseudouridine synthase"/>
    <property type="match status" value="1"/>
</dbReference>
<feature type="transmembrane region" description="Helical" evidence="8">
    <location>
        <begin position="262"/>
        <end position="281"/>
    </location>
</feature>
<dbReference type="CDD" id="cd02869">
    <property type="entry name" value="PseudoU_synth_RluA_like"/>
    <property type="match status" value="1"/>
</dbReference>
<dbReference type="Gene3D" id="1.10.238.10">
    <property type="entry name" value="EF-hand"/>
    <property type="match status" value="1"/>
</dbReference>
<gene>
    <name evidence="11" type="primary">rluD</name>
    <name evidence="11" type="ORF">AK812_SmicGene42569</name>
</gene>
<proteinExistence type="predicted"/>
<evidence type="ECO:0000256" key="8">
    <source>
        <dbReference type="SAM" id="Phobius"/>
    </source>
</evidence>
<dbReference type="Gene3D" id="1.10.287.70">
    <property type="match status" value="1"/>
</dbReference>